<evidence type="ECO:0000313" key="4">
    <source>
        <dbReference type="Proteomes" id="UP000655994"/>
    </source>
</evidence>
<organism evidence="2 3">
    <name type="scientific">Idiomarina abyssalis</name>
    <dbReference type="NCBI Taxonomy" id="86102"/>
    <lineage>
        <taxon>Bacteria</taxon>
        <taxon>Pseudomonadati</taxon>
        <taxon>Pseudomonadota</taxon>
        <taxon>Gammaproteobacteria</taxon>
        <taxon>Alteromonadales</taxon>
        <taxon>Idiomarinaceae</taxon>
        <taxon>Idiomarina</taxon>
    </lineage>
</organism>
<dbReference type="RefSeq" id="WP_199493183.1">
    <property type="nucleotide sequence ID" value="NZ_JAEMOP010000009.1"/>
</dbReference>
<reference evidence="2 4" key="1">
    <citation type="submission" date="2020-09" db="EMBL/GenBank/DDBJ databases">
        <title>Draft Genomes of Bacterial Isolates from North Pond Shallow Sediments.</title>
        <authorList>
            <person name="Kiel Reese B."/>
            <person name="Mullis M."/>
            <person name="Weisend R.E."/>
        </authorList>
    </citation>
    <scope>NUCLEOTIDE SEQUENCE</scope>
    <source>
        <strain evidence="2">KJE-2</strain>
        <strain evidence="1 4">KJE-3</strain>
    </source>
</reference>
<comment type="caution">
    <text evidence="2">The sequence shown here is derived from an EMBL/GenBank/DDBJ whole genome shotgun (WGS) entry which is preliminary data.</text>
</comment>
<evidence type="ECO:0000313" key="3">
    <source>
        <dbReference type="Proteomes" id="UP000621390"/>
    </source>
</evidence>
<dbReference type="Proteomes" id="UP000655994">
    <property type="component" value="Unassembled WGS sequence"/>
</dbReference>
<evidence type="ECO:0000313" key="1">
    <source>
        <dbReference type="EMBL" id="MBJ7265430.1"/>
    </source>
</evidence>
<name>A0A8I1G9Q6_9GAMM</name>
<evidence type="ECO:0000313" key="2">
    <source>
        <dbReference type="EMBL" id="MBJ7316896.1"/>
    </source>
</evidence>
<accession>A0A8I1G9Q6</accession>
<dbReference type="EMBL" id="JAEMOP010000009">
    <property type="protein sequence ID" value="MBJ7316896.1"/>
    <property type="molecule type" value="Genomic_DNA"/>
</dbReference>
<dbReference type="Proteomes" id="UP000621390">
    <property type="component" value="Unassembled WGS sequence"/>
</dbReference>
<dbReference type="AlphaFoldDB" id="A0A8I1G9Q6"/>
<protein>
    <submittedName>
        <fullName evidence="2">Uncharacterized protein</fullName>
    </submittedName>
</protein>
<sequence>MQITNPTVANAMERSVDDFVDAVVNCIEFDQERSLSCNEKATLSSVISSAVSSASLQLIKEGDRTSISEVLEADQKRIRYHYNDGGRSAAGYKGRTGDCVVRAIAIATDMAYQDVYESLTELNKAYTNNHNDKVAKQLREKGLSPRNGVFKEVYNQYLNQIGWEYVSFGASRKLPTELPPGRLICRQNRHLIAMIDHTVHDAHDSRYTTFYGEPQLRKMIGYYKKKQ</sequence>
<proteinExistence type="predicted"/>
<dbReference type="EMBL" id="JAEMOS010000002">
    <property type="protein sequence ID" value="MBJ7265430.1"/>
    <property type="molecule type" value="Genomic_DNA"/>
</dbReference>
<keyword evidence="4" id="KW-1185">Reference proteome</keyword>
<gene>
    <name evidence="1" type="ORF">JHC10_00595</name>
    <name evidence="2" type="ORF">JHC11_12945</name>
</gene>